<dbReference type="Proteomes" id="UP000238479">
    <property type="component" value="Chromosome 7"/>
</dbReference>
<dbReference type="PANTHER" id="PTHR47955">
    <property type="entry name" value="CYTOCHROME P450 FAMILY 71 PROTEIN"/>
    <property type="match status" value="1"/>
</dbReference>
<dbReference type="GO" id="GO:0016705">
    <property type="term" value="F:oxidoreductase activity, acting on paired donors, with incorporation or reduction of molecular oxygen"/>
    <property type="evidence" value="ECO:0007669"/>
    <property type="project" value="InterPro"/>
</dbReference>
<evidence type="ECO:0000313" key="5">
    <source>
        <dbReference type="Proteomes" id="UP000238479"/>
    </source>
</evidence>
<dbReference type="Gramene" id="PRQ17059">
    <property type="protein sequence ID" value="PRQ17059"/>
    <property type="gene ID" value="RchiOBHm_Chr7g0190941"/>
</dbReference>
<keyword evidence="5" id="KW-1185">Reference proteome</keyword>
<dbReference type="AlphaFoldDB" id="A0A2P6P546"/>
<dbReference type="GO" id="GO:0020037">
    <property type="term" value="F:heme binding"/>
    <property type="evidence" value="ECO:0007669"/>
    <property type="project" value="InterPro"/>
</dbReference>
<dbReference type="InterPro" id="IPR002401">
    <property type="entry name" value="Cyt_P450_E_grp-I"/>
</dbReference>
<name>A0A2P6P546_ROSCH</name>
<comment type="caution">
    <text evidence="4">The sequence shown here is derived from an EMBL/GenBank/DDBJ whole genome shotgun (WGS) entry which is preliminary data.</text>
</comment>
<dbReference type="OMA" id="DTGHKED"/>
<dbReference type="InterPro" id="IPR001128">
    <property type="entry name" value="Cyt_P450"/>
</dbReference>
<dbReference type="Pfam" id="PF00067">
    <property type="entry name" value="p450"/>
    <property type="match status" value="1"/>
</dbReference>
<evidence type="ECO:0000313" key="4">
    <source>
        <dbReference type="EMBL" id="PRQ17059.1"/>
    </source>
</evidence>
<sequence length="80" mass="9100">MDDTGHKEDDEKDFVDVLLEIQQENLLGFRIDKVTIKALILDMFLAGTDTTATLLERVMAEILKHPKVMIKLQNEVIKGC</sequence>
<evidence type="ECO:0000256" key="2">
    <source>
        <dbReference type="ARBA" id="ARBA00022723"/>
    </source>
</evidence>
<protein>
    <submittedName>
        <fullName evidence="4">Putative indoleacetaldoxime dehydratase</fullName>
        <ecNumber evidence="4">4.99.1.6</ecNumber>
    </submittedName>
</protein>
<dbReference type="SUPFAM" id="SSF48264">
    <property type="entry name" value="Cytochrome P450"/>
    <property type="match status" value="1"/>
</dbReference>
<dbReference type="PANTHER" id="PTHR47955:SF15">
    <property type="entry name" value="CYTOCHROME P450 71A2-LIKE"/>
    <property type="match status" value="1"/>
</dbReference>
<keyword evidence="2" id="KW-0479">Metal-binding</keyword>
<organism evidence="4 5">
    <name type="scientific">Rosa chinensis</name>
    <name type="common">China rose</name>
    <dbReference type="NCBI Taxonomy" id="74649"/>
    <lineage>
        <taxon>Eukaryota</taxon>
        <taxon>Viridiplantae</taxon>
        <taxon>Streptophyta</taxon>
        <taxon>Embryophyta</taxon>
        <taxon>Tracheophyta</taxon>
        <taxon>Spermatophyta</taxon>
        <taxon>Magnoliopsida</taxon>
        <taxon>eudicotyledons</taxon>
        <taxon>Gunneridae</taxon>
        <taxon>Pentapetalae</taxon>
        <taxon>rosids</taxon>
        <taxon>fabids</taxon>
        <taxon>Rosales</taxon>
        <taxon>Rosaceae</taxon>
        <taxon>Rosoideae</taxon>
        <taxon>Rosoideae incertae sedis</taxon>
        <taxon>Rosa</taxon>
    </lineage>
</organism>
<dbReference type="Gene3D" id="1.10.630.10">
    <property type="entry name" value="Cytochrome P450"/>
    <property type="match status" value="1"/>
</dbReference>
<comment type="similarity">
    <text evidence="1">Belongs to the cytochrome P450 family.</text>
</comment>
<proteinExistence type="inferred from homology"/>
<reference evidence="4 5" key="1">
    <citation type="journal article" date="2018" name="Nat. Genet.">
        <title>The Rosa genome provides new insights in the design of modern roses.</title>
        <authorList>
            <person name="Bendahmane M."/>
        </authorList>
    </citation>
    <scope>NUCLEOTIDE SEQUENCE [LARGE SCALE GENOMIC DNA]</scope>
    <source>
        <strain evidence="5">cv. Old Blush</strain>
    </source>
</reference>
<dbReference type="EMBL" id="PDCK01000045">
    <property type="protein sequence ID" value="PRQ17059.1"/>
    <property type="molecule type" value="Genomic_DNA"/>
</dbReference>
<dbReference type="InterPro" id="IPR036396">
    <property type="entry name" value="Cyt_P450_sf"/>
</dbReference>
<accession>A0A2P6P546</accession>
<gene>
    <name evidence="4" type="ORF">RchiOBHm_Chr7g0190941</name>
</gene>
<evidence type="ECO:0000256" key="3">
    <source>
        <dbReference type="ARBA" id="ARBA00023004"/>
    </source>
</evidence>
<dbReference type="GO" id="GO:0005506">
    <property type="term" value="F:iron ion binding"/>
    <property type="evidence" value="ECO:0007669"/>
    <property type="project" value="InterPro"/>
</dbReference>
<dbReference type="GO" id="GO:0016829">
    <property type="term" value="F:lyase activity"/>
    <property type="evidence" value="ECO:0007669"/>
    <property type="project" value="UniProtKB-KW"/>
</dbReference>
<keyword evidence="3" id="KW-0408">Iron</keyword>
<keyword evidence="4" id="KW-0456">Lyase</keyword>
<dbReference type="PRINTS" id="PR00463">
    <property type="entry name" value="EP450I"/>
</dbReference>
<evidence type="ECO:0000256" key="1">
    <source>
        <dbReference type="ARBA" id="ARBA00010617"/>
    </source>
</evidence>
<dbReference type="EC" id="4.99.1.6" evidence="4"/>
<dbReference type="GO" id="GO:0004497">
    <property type="term" value="F:monooxygenase activity"/>
    <property type="evidence" value="ECO:0007669"/>
    <property type="project" value="InterPro"/>
</dbReference>